<organism evidence="2 3">
    <name type="scientific">Elysia crispata</name>
    <name type="common">lettuce slug</name>
    <dbReference type="NCBI Taxonomy" id="231223"/>
    <lineage>
        <taxon>Eukaryota</taxon>
        <taxon>Metazoa</taxon>
        <taxon>Spiralia</taxon>
        <taxon>Lophotrochozoa</taxon>
        <taxon>Mollusca</taxon>
        <taxon>Gastropoda</taxon>
        <taxon>Heterobranchia</taxon>
        <taxon>Euthyneura</taxon>
        <taxon>Panpulmonata</taxon>
        <taxon>Sacoglossa</taxon>
        <taxon>Placobranchoidea</taxon>
        <taxon>Plakobranchidae</taxon>
        <taxon>Elysia</taxon>
    </lineage>
</organism>
<dbReference type="Proteomes" id="UP001283361">
    <property type="component" value="Unassembled WGS sequence"/>
</dbReference>
<comment type="caution">
    <text evidence="2">The sequence shown here is derived from an EMBL/GenBank/DDBJ whole genome shotgun (WGS) entry which is preliminary data.</text>
</comment>
<gene>
    <name evidence="2" type="ORF">RRG08_021829</name>
</gene>
<feature type="compositionally biased region" description="Polar residues" evidence="1">
    <location>
        <begin position="149"/>
        <end position="185"/>
    </location>
</feature>
<dbReference type="EMBL" id="JAWDGP010003066">
    <property type="protein sequence ID" value="KAK3777719.1"/>
    <property type="molecule type" value="Genomic_DNA"/>
</dbReference>
<feature type="compositionally biased region" description="Basic and acidic residues" evidence="1">
    <location>
        <begin position="100"/>
        <end position="109"/>
    </location>
</feature>
<sequence>MNTKTVISESVKKAKRRNLTQRDLHAEAIPASSDYESDDPSMEVSLSSILKIKQQVEERREGQQLVKKNKRRETSSHPGWDEKDVASKTKRRCAVNASKRFNDLGKDMSDNESEISFDDDDADPDFEIKPRKSQDESSSESDSEAEYTPITSSGDKIASQSDTTHLSSQEALLENETTYSTPSAQETKESDSPANMFAQFTREEDTTETLDQMSTSWLSLGDIQSPNQLLDAFGDIDSQTIQVPDQDEQRGESNSGIISVEQGRKRKRKTAEERADEEIERLMKIKAKNCVLEECNDKCPKKCVQFFAEKERQDINSMFWKKDWANNDKVIRSALKDVQINQNNDAPPLKDRRGKHEPKHKISHKIVHEYVEKYKPSISHYRREHAPLRRYLSSDLTLKEMHKNFCETSGRQVSMNFYYKAFKELNISFAVLGQEECETCHQFFLHKQRCECEVVCEHYSAFVSHRKKYRMAREMYQHDTMSEAISSCPTFAADLQKVILIPRMDQFKSNIFTSRLVVFNETFSPVGSRKLNKTWKDKTFIWNESVAGRKDEDVTSTFHTFLKTQRDAQHVTIWLDNCSSQNKNWTLYTMIVHAVNDENFTENKLITLKYFEPGHTFMAADSTHAKIEKVLKRKDGKIFDFDDFRQCVEEADCHVHIMATEDFADWESGASNYLLGRAQPRPYLSRIVWAEFRRGSPETLFFKENFSDREASACSFIKKGYDPTPKIRQKPRGVAKEKKDNILQKLVPLMPHNRRSFWEDLPVSLKSKDLATALV</sequence>
<feature type="compositionally biased region" description="Basic and acidic residues" evidence="1">
    <location>
        <begin position="126"/>
        <end position="135"/>
    </location>
</feature>
<reference evidence="2" key="1">
    <citation type="journal article" date="2023" name="G3 (Bethesda)">
        <title>A reference genome for the long-term kleptoplast-retaining sea slug Elysia crispata morphotype clarki.</title>
        <authorList>
            <person name="Eastman K.E."/>
            <person name="Pendleton A.L."/>
            <person name="Shaikh M.A."/>
            <person name="Suttiyut T."/>
            <person name="Ogas R."/>
            <person name="Tomko P."/>
            <person name="Gavelis G."/>
            <person name="Widhalm J.R."/>
            <person name="Wisecaver J.H."/>
        </authorList>
    </citation>
    <scope>NUCLEOTIDE SEQUENCE</scope>
    <source>
        <strain evidence="2">ECLA1</strain>
    </source>
</reference>
<evidence type="ECO:0000313" key="3">
    <source>
        <dbReference type="Proteomes" id="UP001283361"/>
    </source>
</evidence>
<evidence type="ECO:0000256" key="1">
    <source>
        <dbReference type="SAM" id="MobiDB-lite"/>
    </source>
</evidence>
<name>A0AAE1DP47_9GAST</name>
<protein>
    <submittedName>
        <fullName evidence="2">Uncharacterized protein</fullName>
    </submittedName>
</protein>
<feature type="region of interest" description="Disordered" evidence="1">
    <location>
        <begin position="55"/>
        <end position="194"/>
    </location>
</feature>
<dbReference type="AlphaFoldDB" id="A0AAE1DP47"/>
<feature type="region of interest" description="Disordered" evidence="1">
    <location>
        <begin position="242"/>
        <end position="275"/>
    </location>
</feature>
<evidence type="ECO:0000313" key="2">
    <source>
        <dbReference type="EMBL" id="KAK3777719.1"/>
    </source>
</evidence>
<proteinExistence type="predicted"/>
<feature type="region of interest" description="Disordered" evidence="1">
    <location>
        <begin position="1"/>
        <end position="42"/>
    </location>
</feature>
<keyword evidence="3" id="KW-1185">Reference proteome</keyword>
<feature type="compositionally biased region" description="Acidic residues" evidence="1">
    <location>
        <begin position="110"/>
        <end position="125"/>
    </location>
</feature>
<feature type="compositionally biased region" description="Basic and acidic residues" evidence="1">
    <location>
        <begin position="72"/>
        <end position="87"/>
    </location>
</feature>
<accession>A0AAE1DP47</accession>